<evidence type="ECO:0000256" key="7">
    <source>
        <dbReference type="ARBA" id="ARBA00022833"/>
    </source>
</evidence>
<evidence type="ECO:0000313" key="14">
    <source>
        <dbReference type="Proteomes" id="UP000176326"/>
    </source>
</evidence>
<feature type="binding site" evidence="10">
    <location>
        <position position="306"/>
    </location>
    <ligand>
        <name>Zn(2+)</name>
        <dbReference type="ChEBI" id="CHEBI:29105"/>
    </ligand>
</feature>
<evidence type="ECO:0000256" key="3">
    <source>
        <dbReference type="ARBA" id="ARBA00022723"/>
    </source>
</evidence>
<keyword evidence="4 10" id="KW-0699">rRNA-binding</keyword>
<name>A0A1G2ELW8_9BACT</name>
<evidence type="ECO:0000256" key="4">
    <source>
        <dbReference type="ARBA" id="ARBA00022730"/>
    </source>
</evidence>
<keyword evidence="6 10" id="KW-0378">Hydrolase</keyword>
<dbReference type="HAMAP" id="MF_01820">
    <property type="entry name" value="GTPase_RsgA"/>
    <property type="match status" value="1"/>
</dbReference>
<dbReference type="GO" id="GO:0046872">
    <property type="term" value="F:metal ion binding"/>
    <property type="evidence" value="ECO:0007669"/>
    <property type="project" value="UniProtKB-KW"/>
</dbReference>
<keyword evidence="3 10" id="KW-0479">Metal-binding</keyword>
<dbReference type="Gene3D" id="1.10.40.50">
    <property type="entry name" value="Probable gtpase engc, domain 3"/>
    <property type="match status" value="1"/>
</dbReference>
<comment type="cofactor">
    <cofactor evidence="10">
        <name>Zn(2+)</name>
        <dbReference type="ChEBI" id="CHEBI:29105"/>
    </cofactor>
    <text evidence="10">Binds 1 zinc ion per subunit.</text>
</comment>
<dbReference type="PROSITE" id="PS51721">
    <property type="entry name" value="G_CP"/>
    <property type="match status" value="1"/>
</dbReference>
<dbReference type="Pfam" id="PF03193">
    <property type="entry name" value="RsgA_GTPase"/>
    <property type="match status" value="1"/>
</dbReference>
<dbReference type="GO" id="GO:0005525">
    <property type="term" value="F:GTP binding"/>
    <property type="evidence" value="ECO:0007669"/>
    <property type="project" value="UniProtKB-UniRule"/>
</dbReference>
<comment type="caution">
    <text evidence="13">The sequence shown here is derived from an EMBL/GenBank/DDBJ whole genome shotgun (WGS) entry which is preliminary data.</text>
</comment>
<evidence type="ECO:0000256" key="8">
    <source>
        <dbReference type="ARBA" id="ARBA00022884"/>
    </source>
</evidence>
<evidence type="ECO:0000259" key="12">
    <source>
        <dbReference type="PROSITE" id="PS51721"/>
    </source>
</evidence>
<reference evidence="13 14" key="1">
    <citation type="journal article" date="2016" name="Nat. Commun.">
        <title>Thousands of microbial genomes shed light on interconnected biogeochemical processes in an aquifer system.</title>
        <authorList>
            <person name="Anantharaman K."/>
            <person name="Brown C.T."/>
            <person name="Hug L.A."/>
            <person name="Sharon I."/>
            <person name="Castelle C.J."/>
            <person name="Probst A.J."/>
            <person name="Thomas B.C."/>
            <person name="Singh A."/>
            <person name="Wilkins M.J."/>
            <person name="Karaoz U."/>
            <person name="Brodie E.L."/>
            <person name="Williams K.H."/>
            <person name="Hubbard S.S."/>
            <person name="Banfield J.F."/>
        </authorList>
    </citation>
    <scope>NUCLEOTIDE SEQUENCE [LARGE SCALE GENOMIC DNA]</scope>
</reference>
<feature type="domain" description="CP-type G" evidence="12">
    <location>
        <begin position="110"/>
        <end position="270"/>
    </location>
</feature>
<feature type="binding site" evidence="10">
    <location>
        <position position="298"/>
    </location>
    <ligand>
        <name>Zn(2+)</name>
        <dbReference type="ChEBI" id="CHEBI:29105"/>
    </ligand>
</feature>
<dbReference type="EC" id="3.6.1.-" evidence="10"/>
<dbReference type="EMBL" id="MHMN01000056">
    <property type="protein sequence ID" value="OGZ26783.1"/>
    <property type="molecule type" value="Genomic_DNA"/>
</dbReference>
<feature type="binding site" evidence="10">
    <location>
        <position position="293"/>
    </location>
    <ligand>
        <name>Zn(2+)</name>
        <dbReference type="ChEBI" id="CHEBI:29105"/>
    </ligand>
</feature>
<keyword evidence="7 10" id="KW-0862">Zinc</keyword>
<dbReference type="GO" id="GO:0019843">
    <property type="term" value="F:rRNA binding"/>
    <property type="evidence" value="ECO:0007669"/>
    <property type="project" value="UniProtKB-KW"/>
</dbReference>
<keyword evidence="9 10" id="KW-0342">GTP-binding</keyword>
<dbReference type="PROSITE" id="PS50936">
    <property type="entry name" value="ENGC_GTPASE"/>
    <property type="match status" value="1"/>
</dbReference>
<feature type="binding site" evidence="10">
    <location>
        <position position="300"/>
    </location>
    <ligand>
        <name>Zn(2+)</name>
        <dbReference type="ChEBI" id="CHEBI:29105"/>
    </ligand>
</feature>
<dbReference type="InterPro" id="IPR030378">
    <property type="entry name" value="G_CP_dom"/>
</dbReference>
<dbReference type="GO" id="GO:0005737">
    <property type="term" value="C:cytoplasm"/>
    <property type="evidence" value="ECO:0007669"/>
    <property type="project" value="UniProtKB-SubCell"/>
</dbReference>
<evidence type="ECO:0000256" key="9">
    <source>
        <dbReference type="ARBA" id="ARBA00023134"/>
    </source>
</evidence>
<feature type="binding site" evidence="10">
    <location>
        <begin position="158"/>
        <end position="161"/>
    </location>
    <ligand>
        <name>GTP</name>
        <dbReference type="ChEBI" id="CHEBI:37565"/>
    </ligand>
</feature>
<feature type="binding site" evidence="10">
    <location>
        <begin position="212"/>
        <end position="220"/>
    </location>
    <ligand>
        <name>GTP</name>
        <dbReference type="ChEBI" id="CHEBI:37565"/>
    </ligand>
</feature>
<keyword evidence="2 10" id="KW-0690">Ribosome biogenesis</keyword>
<dbReference type="NCBIfam" id="TIGR00157">
    <property type="entry name" value="ribosome small subunit-dependent GTPase A"/>
    <property type="match status" value="1"/>
</dbReference>
<sequence length="366" mass="41789">MNREKIKNEDLGYNSFFEAERNRLKMNDFPVARVISELKEAYRVKNPKGEFFAKITGKQIFTASSREDYPAVGDWVVITELDEERAVIRGVFPRMTMIKRKYGDKNRAGEKSETQIIATNIDVAFVVESVDRDYNLNRFERYFAIAENGGVKPAIILNKIDLLLKEDLGKRLTQLRNRFPGIDIILTSVLNNEGLNELRKYIIKGKTYCFLGSSGVGKSSLINKLIGEKIIKTEDISSYSGRGKHATTSRQMYFLDNGGIVIDNPGIREVGMTDVGQGINITFSEIAALAQKCRYTDCAHTNEPGCEVIKAVKSGRLDKEKYSNYINLRKEAEYYEMSDVERREKDRQFGKFVKNAIKDLKKYKDN</sequence>
<gene>
    <name evidence="10" type="primary">rsgA</name>
    <name evidence="13" type="ORF">A2427_00600</name>
</gene>
<dbReference type="InterPro" id="IPR004881">
    <property type="entry name" value="Ribosome_biogen_GTPase_RsgA"/>
</dbReference>
<protein>
    <recommendedName>
        <fullName evidence="10">Small ribosomal subunit biogenesis GTPase RsgA</fullName>
        <ecNumber evidence="10">3.6.1.-</ecNumber>
    </recommendedName>
</protein>
<comment type="function">
    <text evidence="10">One of several proteins that assist in the late maturation steps of the functional core of the 30S ribosomal subunit. Helps release RbfA from mature subunits. May play a role in the assembly of ribosomal proteins into the subunit. Circularly permuted GTPase that catalyzes slow GTP hydrolysis, GTPase activity is stimulated by the 30S ribosomal subunit.</text>
</comment>
<dbReference type="Gene3D" id="3.40.50.300">
    <property type="entry name" value="P-loop containing nucleotide triphosphate hydrolases"/>
    <property type="match status" value="1"/>
</dbReference>
<evidence type="ECO:0000256" key="1">
    <source>
        <dbReference type="ARBA" id="ARBA00022490"/>
    </source>
</evidence>
<dbReference type="PANTHER" id="PTHR32120:SF10">
    <property type="entry name" value="SMALL RIBOSOMAL SUBUNIT BIOGENESIS GTPASE RSGA"/>
    <property type="match status" value="1"/>
</dbReference>
<dbReference type="SUPFAM" id="SSF52540">
    <property type="entry name" value="P-loop containing nucleoside triphosphate hydrolases"/>
    <property type="match status" value="1"/>
</dbReference>
<comment type="subunit">
    <text evidence="10">Monomer. Associates with 30S ribosomal subunit, binds 16S rRNA.</text>
</comment>
<feature type="domain" description="EngC GTPase" evidence="11">
    <location>
        <begin position="119"/>
        <end position="268"/>
    </location>
</feature>
<evidence type="ECO:0000256" key="10">
    <source>
        <dbReference type="HAMAP-Rule" id="MF_01820"/>
    </source>
</evidence>
<dbReference type="InterPro" id="IPR027417">
    <property type="entry name" value="P-loop_NTPase"/>
</dbReference>
<dbReference type="AlphaFoldDB" id="A0A1G2ELW8"/>
<dbReference type="InterPro" id="IPR010914">
    <property type="entry name" value="RsgA_GTPase_dom"/>
</dbReference>
<dbReference type="PANTHER" id="PTHR32120">
    <property type="entry name" value="SMALL RIBOSOMAL SUBUNIT BIOGENESIS GTPASE RSGA"/>
    <property type="match status" value="1"/>
</dbReference>
<keyword evidence="1 10" id="KW-0963">Cytoplasm</keyword>
<dbReference type="Proteomes" id="UP000176326">
    <property type="component" value="Unassembled WGS sequence"/>
</dbReference>
<proteinExistence type="inferred from homology"/>
<keyword evidence="8 10" id="KW-0694">RNA-binding</keyword>
<comment type="similarity">
    <text evidence="10">Belongs to the TRAFAC class YlqF/YawG GTPase family. RsgA subfamily.</text>
</comment>
<dbReference type="GO" id="GO:0042274">
    <property type="term" value="P:ribosomal small subunit biogenesis"/>
    <property type="evidence" value="ECO:0007669"/>
    <property type="project" value="UniProtKB-UniRule"/>
</dbReference>
<accession>A0A1G2ELW8</accession>
<evidence type="ECO:0000313" key="13">
    <source>
        <dbReference type="EMBL" id="OGZ26783.1"/>
    </source>
</evidence>
<comment type="subcellular location">
    <subcellularLocation>
        <location evidence="10">Cytoplasm</location>
    </subcellularLocation>
</comment>
<evidence type="ECO:0000256" key="5">
    <source>
        <dbReference type="ARBA" id="ARBA00022741"/>
    </source>
</evidence>
<dbReference type="GO" id="GO:0003924">
    <property type="term" value="F:GTPase activity"/>
    <property type="evidence" value="ECO:0007669"/>
    <property type="project" value="UniProtKB-UniRule"/>
</dbReference>
<evidence type="ECO:0000256" key="6">
    <source>
        <dbReference type="ARBA" id="ARBA00022801"/>
    </source>
</evidence>
<keyword evidence="5 10" id="KW-0547">Nucleotide-binding</keyword>
<evidence type="ECO:0000256" key="2">
    <source>
        <dbReference type="ARBA" id="ARBA00022517"/>
    </source>
</evidence>
<dbReference type="CDD" id="cd01854">
    <property type="entry name" value="YjeQ_EngC"/>
    <property type="match status" value="1"/>
</dbReference>
<organism evidence="13 14">
    <name type="scientific">Candidatus Nealsonbacteria bacterium RIFOXYC1_FULL_40_7</name>
    <dbReference type="NCBI Taxonomy" id="1801678"/>
    <lineage>
        <taxon>Bacteria</taxon>
        <taxon>Candidatus Nealsoniibacteriota</taxon>
    </lineage>
</organism>
<evidence type="ECO:0000259" key="11">
    <source>
        <dbReference type="PROSITE" id="PS50936"/>
    </source>
</evidence>